<feature type="domain" description="Peptidase S8/S53" evidence="3">
    <location>
        <begin position="2"/>
        <end position="69"/>
    </location>
</feature>
<dbReference type="InterPro" id="IPR045051">
    <property type="entry name" value="SBT"/>
</dbReference>
<comment type="similarity">
    <text evidence="1">Belongs to the peptidase S8 family.</text>
</comment>
<evidence type="ECO:0000313" key="4">
    <source>
        <dbReference type="EMBL" id="KAL0303040.1"/>
    </source>
</evidence>
<dbReference type="InterPro" id="IPR000209">
    <property type="entry name" value="Peptidase_S8/S53_dom"/>
</dbReference>
<dbReference type="Pfam" id="PF00082">
    <property type="entry name" value="Peptidase_S8"/>
    <property type="match status" value="1"/>
</dbReference>
<organism evidence="4">
    <name type="scientific">Sesamum radiatum</name>
    <name type="common">Black benniseed</name>
    <dbReference type="NCBI Taxonomy" id="300843"/>
    <lineage>
        <taxon>Eukaryota</taxon>
        <taxon>Viridiplantae</taxon>
        <taxon>Streptophyta</taxon>
        <taxon>Embryophyta</taxon>
        <taxon>Tracheophyta</taxon>
        <taxon>Spermatophyta</taxon>
        <taxon>Magnoliopsida</taxon>
        <taxon>eudicotyledons</taxon>
        <taxon>Gunneridae</taxon>
        <taxon>Pentapetalae</taxon>
        <taxon>asterids</taxon>
        <taxon>lamiids</taxon>
        <taxon>Lamiales</taxon>
        <taxon>Pedaliaceae</taxon>
        <taxon>Sesamum</taxon>
    </lineage>
</organism>
<dbReference type="Gene3D" id="3.40.50.200">
    <property type="entry name" value="Peptidase S8/S53 domain"/>
    <property type="match status" value="1"/>
</dbReference>
<comment type="caution">
    <text evidence="4">The sequence shown here is derived from an EMBL/GenBank/DDBJ whole genome shotgun (WGS) entry which is preliminary data.</text>
</comment>
<protein>
    <submittedName>
        <fullName evidence="4">Subtilisin-like protease SBT1.7</fullName>
    </submittedName>
</protein>
<reference evidence="4" key="2">
    <citation type="journal article" date="2024" name="Plant">
        <title>Genomic evolution and insights into agronomic trait innovations of Sesamum species.</title>
        <authorList>
            <person name="Miao H."/>
            <person name="Wang L."/>
            <person name="Qu L."/>
            <person name="Liu H."/>
            <person name="Sun Y."/>
            <person name="Le M."/>
            <person name="Wang Q."/>
            <person name="Wei S."/>
            <person name="Zheng Y."/>
            <person name="Lin W."/>
            <person name="Duan Y."/>
            <person name="Cao H."/>
            <person name="Xiong S."/>
            <person name="Wang X."/>
            <person name="Wei L."/>
            <person name="Li C."/>
            <person name="Ma Q."/>
            <person name="Ju M."/>
            <person name="Zhao R."/>
            <person name="Li G."/>
            <person name="Mu C."/>
            <person name="Tian Q."/>
            <person name="Mei H."/>
            <person name="Zhang T."/>
            <person name="Gao T."/>
            <person name="Zhang H."/>
        </authorList>
    </citation>
    <scope>NUCLEOTIDE SEQUENCE</scope>
    <source>
        <strain evidence="4">G02</strain>
    </source>
</reference>
<dbReference type="AlphaFoldDB" id="A0AAW2KB18"/>
<dbReference type="SUPFAM" id="SSF52743">
    <property type="entry name" value="Subtilisin-like"/>
    <property type="match status" value="1"/>
</dbReference>
<dbReference type="PANTHER" id="PTHR10795">
    <property type="entry name" value="PROPROTEIN CONVERTASE SUBTILISIN/KEXIN"/>
    <property type="match status" value="1"/>
</dbReference>
<evidence type="ECO:0000259" key="3">
    <source>
        <dbReference type="Pfam" id="PF00082"/>
    </source>
</evidence>
<name>A0AAW2KB18_SESRA</name>
<keyword evidence="4" id="KW-0378">Hydrolase</keyword>
<evidence type="ECO:0000256" key="2">
    <source>
        <dbReference type="ARBA" id="ARBA00022729"/>
    </source>
</evidence>
<dbReference type="EMBL" id="JACGWJ010000029">
    <property type="protein sequence ID" value="KAL0303040.1"/>
    <property type="molecule type" value="Genomic_DNA"/>
</dbReference>
<evidence type="ECO:0000256" key="1">
    <source>
        <dbReference type="ARBA" id="ARBA00011073"/>
    </source>
</evidence>
<gene>
    <name evidence="4" type="ORF">Sradi_6172100</name>
</gene>
<dbReference type="GO" id="GO:0004252">
    <property type="term" value="F:serine-type endopeptidase activity"/>
    <property type="evidence" value="ECO:0007669"/>
    <property type="project" value="InterPro"/>
</dbReference>
<keyword evidence="4" id="KW-0645">Protease</keyword>
<dbReference type="GO" id="GO:0006508">
    <property type="term" value="P:proteolysis"/>
    <property type="evidence" value="ECO:0007669"/>
    <property type="project" value="UniProtKB-KW"/>
</dbReference>
<accession>A0AAW2KB18</accession>
<sequence>MSSIVVGSYVEGASFFGYASRIAIGMAPSFRVAMYKALCDDGAYLSDILATIDQATVDGVDVLSLSLGIDGSANPIARSSIGFMKGGV</sequence>
<proteinExistence type="inferred from homology"/>
<keyword evidence="2" id="KW-0732">Signal</keyword>
<reference evidence="4" key="1">
    <citation type="submission" date="2020-06" db="EMBL/GenBank/DDBJ databases">
        <authorList>
            <person name="Li T."/>
            <person name="Hu X."/>
            <person name="Zhang T."/>
            <person name="Song X."/>
            <person name="Zhang H."/>
            <person name="Dai N."/>
            <person name="Sheng W."/>
            <person name="Hou X."/>
            <person name="Wei L."/>
        </authorList>
    </citation>
    <scope>NUCLEOTIDE SEQUENCE</scope>
    <source>
        <strain evidence="4">G02</strain>
        <tissue evidence="4">Leaf</tissue>
    </source>
</reference>
<dbReference type="InterPro" id="IPR036852">
    <property type="entry name" value="Peptidase_S8/S53_dom_sf"/>
</dbReference>